<sequence length="311" mass="33977">MAGEEVTWRLQCPDRESLLVRSWLPRGAPKAVLLVSHGMAEHSLRYRQLGRALAEGGWAVYAHDHRGHGGTALHPGRAGRLPAEDGWNVLVEDQHRVFEAVTRRHPGLPCFLLGHSMGSLVARDFAIRWSSQIDGLVLSGTLAPLGIRRRPSEIIAGLVVAWGGAARPSVLLDAMSVGRYARAVPGARTDADWLSRDPDEVDSYRADPWCGFTCSAGLFRAVLTGQVRVEDDGLVGLVRPGLPVLLIAGGDDPAGAGRRATDATAVQYRDAGVRNVRARIWPGARHELLHEVDRQETISFVRDWLDKHLMS</sequence>
<dbReference type="Pfam" id="PF12146">
    <property type="entry name" value="Hydrolase_4"/>
    <property type="match status" value="1"/>
</dbReference>
<evidence type="ECO:0000313" key="2">
    <source>
        <dbReference type="EMBL" id="SER68295.1"/>
    </source>
</evidence>
<evidence type="ECO:0000313" key="3">
    <source>
        <dbReference type="Proteomes" id="UP000198815"/>
    </source>
</evidence>
<organism evidence="2 3">
    <name type="scientific">Propionibacterium cyclohexanicum</name>
    <dbReference type="NCBI Taxonomy" id="64702"/>
    <lineage>
        <taxon>Bacteria</taxon>
        <taxon>Bacillati</taxon>
        <taxon>Actinomycetota</taxon>
        <taxon>Actinomycetes</taxon>
        <taxon>Propionibacteriales</taxon>
        <taxon>Propionibacteriaceae</taxon>
        <taxon>Propionibacterium</taxon>
    </lineage>
</organism>
<keyword evidence="3" id="KW-1185">Reference proteome</keyword>
<dbReference type="Gene3D" id="3.40.50.1820">
    <property type="entry name" value="alpha/beta hydrolase"/>
    <property type="match status" value="1"/>
</dbReference>
<dbReference type="GO" id="GO:0016787">
    <property type="term" value="F:hydrolase activity"/>
    <property type="evidence" value="ECO:0007669"/>
    <property type="project" value="UniProtKB-KW"/>
</dbReference>
<dbReference type="RefSeq" id="WP_177170063.1">
    <property type="nucleotide sequence ID" value="NZ_FOGZ01000006.1"/>
</dbReference>
<keyword evidence="2" id="KW-0378">Hydrolase</keyword>
<reference evidence="2 3" key="1">
    <citation type="submission" date="2016-10" db="EMBL/GenBank/DDBJ databases">
        <authorList>
            <person name="de Groot N.N."/>
        </authorList>
    </citation>
    <scope>NUCLEOTIDE SEQUENCE [LARGE SCALE GENOMIC DNA]</scope>
    <source>
        <strain evidence="2 3">DSM 16859</strain>
    </source>
</reference>
<gene>
    <name evidence="2" type="ORF">SAMN05443377_10614</name>
</gene>
<accession>A0A1H9R6Y1</accession>
<dbReference type="InterPro" id="IPR022742">
    <property type="entry name" value="Hydrolase_4"/>
</dbReference>
<proteinExistence type="predicted"/>
<dbReference type="AlphaFoldDB" id="A0A1H9R6Y1"/>
<dbReference type="STRING" id="64702.SAMN05443377_10614"/>
<protein>
    <submittedName>
        <fullName evidence="2">Lysophospholipase, alpha-beta hydrolase superfamily</fullName>
    </submittedName>
</protein>
<feature type="domain" description="Serine aminopeptidase S33" evidence="1">
    <location>
        <begin position="28"/>
        <end position="293"/>
    </location>
</feature>
<dbReference type="PANTHER" id="PTHR11614">
    <property type="entry name" value="PHOSPHOLIPASE-RELATED"/>
    <property type="match status" value="1"/>
</dbReference>
<name>A0A1H9R6Y1_9ACTN</name>
<evidence type="ECO:0000259" key="1">
    <source>
        <dbReference type="Pfam" id="PF12146"/>
    </source>
</evidence>
<dbReference type="InterPro" id="IPR029058">
    <property type="entry name" value="AB_hydrolase_fold"/>
</dbReference>
<dbReference type="EMBL" id="FOGZ01000006">
    <property type="protein sequence ID" value="SER68295.1"/>
    <property type="molecule type" value="Genomic_DNA"/>
</dbReference>
<dbReference type="Proteomes" id="UP000198815">
    <property type="component" value="Unassembled WGS sequence"/>
</dbReference>
<dbReference type="InterPro" id="IPR051044">
    <property type="entry name" value="MAG_DAG_Lipase"/>
</dbReference>
<dbReference type="SUPFAM" id="SSF53474">
    <property type="entry name" value="alpha/beta-Hydrolases"/>
    <property type="match status" value="1"/>
</dbReference>